<dbReference type="RefSeq" id="WP_255922465.1">
    <property type="nucleotide sequence ID" value="NZ_JANFNG010000022.1"/>
</dbReference>
<name>A0ABT1Q0P6_9ACTN</name>
<dbReference type="Pfam" id="PF00378">
    <property type="entry name" value="ECH_1"/>
    <property type="match status" value="1"/>
</dbReference>
<dbReference type="CDD" id="cd06558">
    <property type="entry name" value="crotonase-like"/>
    <property type="match status" value="1"/>
</dbReference>
<gene>
    <name evidence="1" type="ORF">NGB36_23645</name>
</gene>
<accession>A0ABT1Q0P6</accession>
<dbReference type="InterPro" id="IPR053545">
    <property type="entry name" value="Enoyl-CoA_hydratase-like"/>
</dbReference>
<proteinExistence type="predicted"/>
<evidence type="ECO:0000313" key="1">
    <source>
        <dbReference type="EMBL" id="MCQ4083506.1"/>
    </source>
</evidence>
<dbReference type="PANTHER" id="PTHR11941:SF54">
    <property type="entry name" value="ENOYL-COA HYDRATASE, MITOCHONDRIAL"/>
    <property type="match status" value="1"/>
</dbReference>
<keyword evidence="2" id="KW-1185">Reference proteome</keyword>
<evidence type="ECO:0000313" key="2">
    <source>
        <dbReference type="Proteomes" id="UP001057702"/>
    </source>
</evidence>
<dbReference type="Proteomes" id="UP001057702">
    <property type="component" value="Unassembled WGS sequence"/>
</dbReference>
<dbReference type="EMBL" id="JANFNG010000022">
    <property type="protein sequence ID" value="MCQ4083506.1"/>
    <property type="molecule type" value="Genomic_DNA"/>
</dbReference>
<comment type="caution">
    <text evidence="1">The sequence shown here is derived from an EMBL/GenBank/DDBJ whole genome shotgun (WGS) entry which is preliminary data.</text>
</comment>
<reference evidence="1" key="1">
    <citation type="submission" date="2022-06" db="EMBL/GenBank/DDBJ databases">
        <title>Draft genome sequence of Streptomyces sp. RB6PN25 isolated from peat swamp forest in Thailand.</title>
        <authorList>
            <person name="Duangmal K."/>
            <person name="Klaysubun C."/>
        </authorList>
    </citation>
    <scope>NUCLEOTIDE SEQUENCE</scope>
    <source>
        <strain evidence="1">RB6PN25</strain>
    </source>
</reference>
<dbReference type="PANTHER" id="PTHR11941">
    <property type="entry name" value="ENOYL-COA HYDRATASE-RELATED"/>
    <property type="match status" value="1"/>
</dbReference>
<dbReference type="SUPFAM" id="SSF52096">
    <property type="entry name" value="ClpP/crotonase"/>
    <property type="match status" value="1"/>
</dbReference>
<dbReference type="NCBIfam" id="NF042431">
    <property type="entry name" value="EnCoAhydt_DpgB"/>
    <property type="match status" value="1"/>
</dbReference>
<organism evidence="1 2">
    <name type="scientific">Streptomyces humicola</name>
    <dbReference type="NCBI Taxonomy" id="2953240"/>
    <lineage>
        <taxon>Bacteria</taxon>
        <taxon>Bacillati</taxon>
        <taxon>Actinomycetota</taxon>
        <taxon>Actinomycetes</taxon>
        <taxon>Kitasatosporales</taxon>
        <taxon>Streptomycetaceae</taxon>
        <taxon>Streptomyces</taxon>
    </lineage>
</organism>
<protein>
    <submittedName>
        <fullName evidence="1">Enoyl-CoA hydratase-related protein</fullName>
    </submittedName>
</protein>
<dbReference type="InterPro" id="IPR029045">
    <property type="entry name" value="ClpP/crotonase-like_dom_sf"/>
</dbReference>
<dbReference type="Gene3D" id="3.90.226.10">
    <property type="entry name" value="2-enoyl-CoA Hydratase, Chain A, domain 1"/>
    <property type="match status" value="1"/>
</dbReference>
<sequence length="243" mass="26499">MATELELSELPDGLGLMVRFDGQRSVAELTSAVNTVCARAESGDEQTVVVLCFDAMSADCRQWPGEVDVQQVNRWERAVRRLERLPAVSIAMLQGTCGGPALDLLLAADFRIGTSDLRLLLPVNDEHFWPGMSVYRLVRHLGVARARQIVLWGTDIPLDKALDLGLIDHVDDDVAEAVRTATVLTGRLSGREMAVRRQLLLEAASAEYDDAVGTHLAACDRELRRLRGSAGQLPLAATERSGS</sequence>
<dbReference type="InterPro" id="IPR001753">
    <property type="entry name" value="Enoyl-CoA_hydra/iso"/>
</dbReference>